<reference evidence="2 3" key="2">
    <citation type="submission" date="2014-05" db="EMBL/GenBank/DDBJ databases">
        <title>Draft genome sequence of Halobacillus karajensis HK-03.</title>
        <authorList>
            <person name="Khelaifia S."/>
            <person name="Croce O."/>
            <person name="Lagier J.C."/>
            <person name="Raoult D."/>
        </authorList>
    </citation>
    <scope>NUCLEOTIDE SEQUENCE [LARGE SCALE GENOMIC DNA]</scope>
    <source>
        <strain evidence="2 3">HD-03</strain>
    </source>
</reference>
<evidence type="ECO:0000313" key="2">
    <source>
        <dbReference type="EMBL" id="CDQ25637.1"/>
    </source>
</evidence>
<dbReference type="AlphaFoldDB" id="A0A024PB37"/>
<keyword evidence="1" id="KW-1133">Transmembrane helix</keyword>
<gene>
    <name evidence="2" type="ORF">BN983_03993</name>
</gene>
<dbReference type="Proteomes" id="UP000028868">
    <property type="component" value="Unassembled WGS sequence"/>
</dbReference>
<accession>A0A024PB37</accession>
<evidence type="ECO:0000313" key="3">
    <source>
        <dbReference type="Proteomes" id="UP000028868"/>
    </source>
</evidence>
<protein>
    <submittedName>
        <fullName evidence="2">Uncharacterized protein</fullName>
    </submittedName>
</protein>
<keyword evidence="1" id="KW-0812">Transmembrane</keyword>
<sequence length="148" mass="17432">MKKWRGKMVWLLPSLIICIAVLLLFNHNYQKMTEPPDDNWSRALDIGTTPILRSPHAKMMKGNATVSFLTPNGIQDNSYNEDFEKLERKNHDIPVDKFTQFYIEEDRVVYTDYYHLYDEESGKKISEIQKFFPLKSEASTEMRISYSV</sequence>
<name>A0A024PB37_9BACI</name>
<comment type="caution">
    <text evidence="2">The sequence shown here is derived from an EMBL/GenBank/DDBJ whole genome shotgun (WGS) entry which is preliminary data.</text>
</comment>
<dbReference type="EMBL" id="CCDI010000008">
    <property type="protein sequence ID" value="CDQ25637.1"/>
    <property type="molecule type" value="Genomic_DNA"/>
</dbReference>
<keyword evidence="1" id="KW-0472">Membrane</keyword>
<dbReference type="RefSeq" id="WP_035511551.1">
    <property type="nucleotide sequence ID" value="NZ_CCDH010000004.1"/>
</dbReference>
<keyword evidence="3" id="KW-1185">Reference proteome</keyword>
<feature type="transmembrane region" description="Helical" evidence="1">
    <location>
        <begin position="7"/>
        <end position="25"/>
    </location>
</feature>
<organism evidence="2 3">
    <name type="scientific">Halobacillus karajensis</name>
    <dbReference type="NCBI Taxonomy" id="195088"/>
    <lineage>
        <taxon>Bacteria</taxon>
        <taxon>Bacillati</taxon>
        <taxon>Bacillota</taxon>
        <taxon>Bacilli</taxon>
        <taxon>Bacillales</taxon>
        <taxon>Bacillaceae</taxon>
        <taxon>Halobacillus</taxon>
    </lineage>
</organism>
<evidence type="ECO:0000256" key="1">
    <source>
        <dbReference type="SAM" id="Phobius"/>
    </source>
</evidence>
<proteinExistence type="predicted"/>
<reference evidence="3" key="1">
    <citation type="submission" date="2014-03" db="EMBL/GenBank/DDBJ databases">
        <authorList>
            <person name="Urmite Genomes U."/>
        </authorList>
    </citation>
    <scope>NUCLEOTIDE SEQUENCE [LARGE SCALE GENOMIC DNA]</scope>
    <source>
        <strain evidence="3">HD-03</strain>
    </source>
</reference>